<dbReference type="OrthoDB" id="5183775at2"/>
<dbReference type="STRING" id="272627.CCC_03579"/>
<evidence type="ECO:0000256" key="1">
    <source>
        <dbReference type="ARBA" id="ARBA00004953"/>
    </source>
</evidence>
<accession>A0A0C2UZP5</accession>
<evidence type="ECO:0000313" key="5">
    <source>
        <dbReference type="Proteomes" id="UP000031971"/>
    </source>
</evidence>
<dbReference type="UniPathway" id="UPA00148"/>
<reference evidence="4 5" key="1">
    <citation type="submission" date="2015-01" db="EMBL/GenBank/DDBJ databases">
        <title>Genome Sequence of Magnetospirillum magnetotacticum Strain MS-1.</title>
        <authorList>
            <person name="Marinov G.K."/>
            <person name="Smalley M.D."/>
            <person name="DeSalvo G."/>
        </authorList>
    </citation>
    <scope>NUCLEOTIDE SEQUENCE [LARGE SCALE GENOMIC DNA]</scope>
    <source>
        <strain evidence="4 5">MS-1</strain>
    </source>
</reference>
<dbReference type="Pfam" id="PF02571">
    <property type="entry name" value="CbiJ"/>
    <property type="match status" value="1"/>
</dbReference>
<dbReference type="NCBIfam" id="NF005968">
    <property type="entry name" value="PRK08057.1-2"/>
    <property type="match status" value="1"/>
</dbReference>
<dbReference type="PANTHER" id="PTHR36925">
    <property type="entry name" value="COBALT-PRECORRIN-6A REDUCTASE"/>
    <property type="match status" value="1"/>
</dbReference>
<dbReference type="GO" id="GO:0009236">
    <property type="term" value="P:cobalamin biosynthetic process"/>
    <property type="evidence" value="ECO:0007669"/>
    <property type="project" value="UniProtKB-UniPathway"/>
</dbReference>
<dbReference type="GO" id="GO:0016994">
    <property type="term" value="F:precorrin-6A reductase activity"/>
    <property type="evidence" value="ECO:0007669"/>
    <property type="project" value="InterPro"/>
</dbReference>
<dbReference type="PROSITE" id="PS51014">
    <property type="entry name" value="COBK_CBIJ"/>
    <property type="match status" value="1"/>
</dbReference>
<dbReference type="InterPro" id="IPR003723">
    <property type="entry name" value="Precorrin-6x_reduct"/>
</dbReference>
<gene>
    <name evidence="4" type="ORF">CCC_03579</name>
</gene>
<dbReference type="Proteomes" id="UP000031971">
    <property type="component" value="Unassembled WGS sequence"/>
</dbReference>
<keyword evidence="2" id="KW-0169">Cobalamin biosynthesis</keyword>
<evidence type="ECO:0000313" key="4">
    <source>
        <dbReference type="EMBL" id="KIL98296.1"/>
    </source>
</evidence>
<dbReference type="RefSeq" id="WP_041041535.1">
    <property type="nucleotide sequence ID" value="NZ_JXSL01000028.1"/>
</dbReference>
<keyword evidence="3" id="KW-0560">Oxidoreductase</keyword>
<protein>
    <submittedName>
        <fullName evidence="4">Cobalt-precorrin-6x reductase</fullName>
    </submittedName>
</protein>
<evidence type="ECO:0000256" key="2">
    <source>
        <dbReference type="ARBA" id="ARBA00022573"/>
    </source>
</evidence>
<sequence>MTGTVLILGGTAEAAALARIMADERGRKVIYSLAGRTVTPRLPHGETRTGGFGGVDGLKDYLQRQTVSVVVDATHPFASRMGWNAAQACAALGLPILRLDRPQWEAGPADRWTMVRSWDEAVIHLTPESKRVFLAVGRQELAPFAGLKDIWFLLRFAESTAPQPRPAHFTLIADRGPFTLDGERALLREHAIDTLVCRNSGGTAARAKLTAAAELGLPVLMLRRPPRPEGPSVGSAEEAAAWVRSHFIDAH</sequence>
<dbReference type="AlphaFoldDB" id="A0A0C2UZP5"/>
<dbReference type="NCBIfam" id="TIGR00715">
    <property type="entry name" value="precor6x_red"/>
    <property type="match status" value="1"/>
</dbReference>
<comment type="caution">
    <text evidence="4">The sequence shown here is derived from an EMBL/GenBank/DDBJ whole genome shotgun (WGS) entry which is preliminary data.</text>
</comment>
<proteinExistence type="predicted"/>
<evidence type="ECO:0000256" key="3">
    <source>
        <dbReference type="ARBA" id="ARBA00023002"/>
    </source>
</evidence>
<keyword evidence="5" id="KW-1185">Reference proteome</keyword>
<organism evidence="4 5">
    <name type="scientific">Paramagnetospirillum magnetotacticum MS-1</name>
    <dbReference type="NCBI Taxonomy" id="272627"/>
    <lineage>
        <taxon>Bacteria</taxon>
        <taxon>Pseudomonadati</taxon>
        <taxon>Pseudomonadota</taxon>
        <taxon>Alphaproteobacteria</taxon>
        <taxon>Rhodospirillales</taxon>
        <taxon>Magnetospirillaceae</taxon>
        <taxon>Paramagnetospirillum</taxon>
    </lineage>
</organism>
<dbReference type="EMBL" id="JXSL01000028">
    <property type="protein sequence ID" value="KIL98296.1"/>
    <property type="molecule type" value="Genomic_DNA"/>
</dbReference>
<dbReference type="PANTHER" id="PTHR36925:SF1">
    <property type="entry name" value="COBALT-PRECORRIN-6A REDUCTASE"/>
    <property type="match status" value="1"/>
</dbReference>
<comment type="pathway">
    <text evidence="1">Cofactor biosynthesis; adenosylcobalamin biosynthesis.</text>
</comment>
<name>A0A0C2UZP5_PARME</name>